<evidence type="ECO:0000256" key="8">
    <source>
        <dbReference type="SAM" id="MobiDB-lite"/>
    </source>
</evidence>
<keyword evidence="11" id="KW-1185">Reference proteome</keyword>
<evidence type="ECO:0000313" key="11">
    <source>
        <dbReference type="Proteomes" id="UP001140206"/>
    </source>
</evidence>
<dbReference type="GO" id="GO:0051301">
    <property type="term" value="P:cell division"/>
    <property type="evidence" value="ECO:0007669"/>
    <property type="project" value="UniProtKB-KW"/>
</dbReference>
<dbReference type="PANTHER" id="PTHR31083">
    <property type="entry name" value="UPSTREAM OF FLC PROTEIN (DUF966)"/>
    <property type="match status" value="1"/>
</dbReference>
<feature type="compositionally biased region" description="Gly residues" evidence="8">
    <location>
        <begin position="1"/>
        <end position="19"/>
    </location>
</feature>
<feature type="region of interest" description="Disordered" evidence="8">
    <location>
        <begin position="115"/>
        <end position="249"/>
    </location>
</feature>
<reference evidence="10" key="1">
    <citation type="submission" date="2022-08" db="EMBL/GenBank/DDBJ databases">
        <authorList>
            <person name="Marques A."/>
        </authorList>
    </citation>
    <scope>NUCLEOTIDE SEQUENCE</scope>
    <source>
        <strain evidence="10">RhyPub2mFocal</strain>
        <tissue evidence="10">Leaves</tissue>
    </source>
</reference>
<comment type="caution">
    <text evidence="10">The sequence shown here is derived from an EMBL/GenBank/DDBJ whole genome shotgun (WGS) entry which is preliminary data.</text>
</comment>
<keyword evidence="5" id="KW-0472">Membrane</keyword>
<dbReference type="Proteomes" id="UP001140206">
    <property type="component" value="Chromosome 3"/>
</dbReference>
<evidence type="ECO:0000259" key="9">
    <source>
        <dbReference type="Pfam" id="PF06136"/>
    </source>
</evidence>
<sequence>MKMAESGGGGGGDGDGNGSGERRRRSIVPVVYYLSRNRHLEHPHFIEVPLSSSSDAFFLRDFIERLNQVRGKGMAAMYSWSCKRGYKNGFVWHDLSEDDLILPANGNEYVLKGSELLDQSPPDRPNQSHTNPKPMSQTRPKQEGMNLSRHKSKEASPSSSASPPQVPIKHLKPISPLSLSSARDEEQSPSSLSSGPRSPDESEIKFHRPIPSADASTQTEEETVTKSRGVSTDDNRILNNALTDKHNSNCGKSETLESLIRAEGRKFSQLRVLEEDEEMVFTSGPRLSPASYLMHLITCGSISVKDHRRYGFVPVYRPSYMQVELPSPMYDGGSMRFLTRMEDKEYFSGSIVETKRHIDDSLGDRAPILKRSSSYNAERSCKSSEHLKDEMEDGDSSLSKCLPRTIKLITSPLSDCPRSSSAGPDVSQTTPAGAKRITTTASPVVEPSKRNKEKLIKIEERLTSGARVVIQSRVPCDESEDGSDT</sequence>
<evidence type="ECO:0000313" key="10">
    <source>
        <dbReference type="EMBL" id="KAJ4782931.1"/>
    </source>
</evidence>
<accession>A0AAV8ETX0</accession>
<dbReference type="GO" id="GO:0005886">
    <property type="term" value="C:plasma membrane"/>
    <property type="evidence" value="ECO:0007669"/>
    <property type="project" value="UniProtKB-SubCell"/>
</dbReference>
<feature type="domain" description="SOSEKI DIX-like" evidence="9">
    <location>
        <begin position="28"/>
        <end position="117"/>
    </location>
</feature>
<dbReference type="EMBL" id="JAMFTS010000003">
    <property type="protein sequence ID" value="KAJ4782931.1"/>
    <property type="molecule type" value="Genomic_DNA"/>
</dbReference>
<organism evidence="10 11">
    <name type="scientific">Rhynchospora pubera</name>
    <dbReference type="NCBI Taxonomy" id="906938"/>
    <lineage>
        <taxon>Eukaryota</taxon>
        <taxon>Viridiplantae</taxon>
        <taxon>Streptophyta</taxon>
        <taxon>Embryophyta</taxon>
        <taxon>Tracheophyta</taxon>
        <taxon>Spermatophyta</taxon>
        <taxon>Magnoliopsida</taxon>
        <taxon>Liliopsida</taxon>
        <taxon>Poales</taxon>
        <taxon>Cyperaceae</taxon>
        <taxon>Cyperoideae</taxon>
        <taxon>Rhynchosporeae</taxon>
        <taxon>Rhynchospora</taxon>
    </lineage>
</organism>
<feature type="compositionally biased region" description="Low complexity" evidence="8">
    <location>
        <begin position="188"/>
        <end position="197"/>
    </location>
</feature>
<feature type="compositionally biased region" description="Polar residues" evidence="8">
    <location>
        <begin position="125"/>
        <end position="139"/>
    </location>
</feature>
<evidence type="ECO:0000256" key="5">
    <source>
        <dbReference type="ARBA" id="ARBA00023136"/>
    </source>
</evidence>
<evidence type="ECO:0000256" key="4">
    <source>
        <dbReference type="ARBA" id="ARBA00022618"/>
    </source>
</evidence>
<dbReference type="InterPro" id="IPR010369">
    <property type="entry name" value="SOK"/>
</dbReference>
<feature type="compositionally biased region" description="Polar residues" evidence="8">
    <location>
        <begin position="412"/>
        <end position="442"/>
    </location>
</feature>
<protein>
    <submittedName>
        <fullName evidence="10">UPSTREAM OF FLC protein (DUF966)</fullName>
    </submittedName>
</protein>
<dbReference type="GO" id="GO:0051258">
    <property type="term" value="P:protein polymerization"/>
    <property type="evidence" value="ECO:0007669"/>
    <property type="project" value="UniProtKB-ARBA"/>
</dbReference>
<dbReference type="AlphaFoldDB" id="A0AAV8ETX0"/>
<feature type="region of interest" description="Disordered" evidence="8">
    <location>
        <begin position="1"/>
        <end position="22"/>
    </location>
</feature>
<dbReference type="PANTHER" id="PTHR31083:SF6">
    <property type="entry name" value="PROTEIN SOSEKI 3"/>
    <property type="match status" value="1"/>
</dbReference>
<evidence type="ECO:0000256" key="1">
    <source>
        <dbReference type="ARBA" id="ARBA00004413"/>
    </source>
</evidence>
<evidence type="ECO:0000256" key="6">
    <source>
        <dbReference type="ARBA" id="ARBA00023306"/>
    </source>
</evidence>
<feature type="compositionally biased region" description="Polar residues" evidence="8">
    <location>
        <begin position="237"/>
        <end position="249"/>
    </location>
</feature>
<dbReference type="Pfam" id="PF06136">
    <property type="entry name" value="SOK"/>
    <property type="match status" value="1"/>
</dbReference>
<comment type="similarity">
    <text evidence="7">Belongs to the SOSEKI family.</text>
</comment>
<name>A0AAV8ETX0_9POAL</name>
<keyword evidence="3" id="KW-1003">Cell membrane</keyword>
<dbReference type="InterPro" id="IPR048351">
    <property type="entry name" value="SOK_DIX"/>
</dbReference>
<evidence type="ECO:0000256" key="7">
    <source>
        <dbReference type="ARBA" id="ARBA00024211"/>
    </source>
</evidence>
<keyword evidence="2" id="KW-0217">Developmental protein</keyword>
<feature type="region of interest" description="Disordered" evidence="8">
    <location>
        <begin position="412"/>
        <end position="448"/>
    </location>
</feature>
<evidence type="ECO:0000256" key="2">
    <source>
        <dbReference type="ARBA" id="ARBA00022473"/>
    </source>
</evidence>
<keyword evidence="4" id="KW-0132">Cell division</keyword>
<keyword evidence="6" id="KW-0131">Cell cycle</keyword>
<comment type="subcellular location">
    <subcellularLocation>
        <location evidence="1">Cell membrane</location>
        <topology evidence="1">Peripheral membrane protein</topology>
        <orientation evidence="1">Cytoplasmic side</orientation>
    </subcellularLocation>
</comment>
<proteinExistence type="inferred from homology"/>
<gene>
    <name evidence="10" type="ORF">LUZ62_067188</name>
</gene>
<evidence type="ECO:0000256" key="3">
    <source>
        <dbReference type="ARBA" id="ARBA00022475"/>
    </source>
</evidence>